<name>A0A369AQ68_9FIRM</name>
<keyword evidence="1" id="KW-0472">Membrane</keyword>
<keyword evidence="1" id="KW-1133">Transmembrane helix</keyword>
<organism evidence="2 3">
    <name type="scientific">Anaerobacterium chartisolvens</name>
    <dbReference type="NCBI Taxonomy" id="1297424"/>
    <lineage>
        <taxon>Bacteria</taxon>
        <taxon>Bacillati</taxon>
        <taxon>Bacillota</taxon>
        <taxon>Clostridia</taxon>
        <taxon>Eubacteriales</taxon>
        <taxon>Oscillospiraceae</taxon>
        <taxon>Anaerobacterium</taxon>
    </lineage>
</organism>
<dbReference type="PANTHER" id="PTHR35007:SF1">
    <property type="entry name" value="PILUS ASSEMBLY PROTEIN"/>
    <property type="match status" value="1"/>
</dbReference>
<evidence type="ECO:0000313" key="2">
    <source>
        <dbReference type="EMBL" id="RCX09604.1"/>
    </source>
</evidence>
<protein>
    <submittedName>
        <fullName evidence="2">Tight adherence protein B</fullName>
    </submittedName>
</protein>
<reference evidence="2 3" key="1">
    <citation type="submission" date="2018-07" db="EMBL/GenBank/DDBJ databases">
        <title>Genomic Encyclopedia of Type Strains, Phase IV (KMG-IV): sequencing the most valuable type-strain genomes for metagenomic binning, comparative biology and taxonomic classification.</title>
        <authorList>
            <person name="Goeker M."/>
        </authorList>
    </citation>
    <scope>NUCLEOTIDE SEQUENCE [LARGE SCALE GENOMIC DNA]</scope>
    <source>
        <strain evidence="2 3">DSM 27016</strain>
    </source>
</reference>
<evidence type="ECO:0000256" key="1">
    <source>
        <dbReference type="SAM" id="Phobius"/>
    </source>
</evidence>
<comment type="caution">
    <text evidence="2">The sequence shown here is derived from an EMBL/GenBank/DDBJ whole genome shotgun (WGS) entry which is preliminary data.</text>
</comment>
<gene>
    <name evidence="2" type="ORF">DFR58_1348</name>
</gene>
<feature type="transmembrane region" description="Helical" evidence="1">
    <location>
        <begin position="22"/>
        <end position="55"/>
    </location>
</feature>
<dbReference type="OrthoDB" id="9796142at2"/>
<accession>A0A369AQ68</accession>
<dbReference type="EMBL" id="QPJT01000034">
    <property type="protein sequence ID" value="RCX09604.1"/>
    <property type="molecule type" value="Genomic_DNA"/>
</dbReference>
<evidence type="ECO:0000313" key="3">
    <source>
        <dbReference type="Proteomes" id="UP000253034"/>
    </source>
</evidence>
<dbReference type="RefSeq" id="WP_114299748.1">
    <property type="nucleotide sequence ID" value="NZ_QPJT01000034.1"/>
</dbReference>
<sequence>MDREEGKLTDYNSYKMQFKEKVLYTLICGAGIFVVAYIFYRSLIACVLLCPLALFYPRMKTTDIIIKRKSELNIQFKDMLYSLSSSLAAGKSVEMAFTDVRRDMSVIYPDDGTDIIKEIECILRRLEMNETIEGILFDFAQRSHLEDVENFVDVFHTCKRTGGNIIEVIKNTSNIISDKIEIKQEIDTLLAQRRLEQRILNAMPVGMVLILTVSAEDYIAPVFSHPAGRAAMTAALLLLALAFYISKKIIDIRV</sequence>
<feature type="transmembrane region" description="Helical" evidence="1">
    <location>
        <begin position="227"/>
        <end position="245"/>
    </location>
</feature>
<proteinExistence type="predicted"/>
<keyword evidence="3" id="KW-1185">Reference proteome</keyword>
<dbReference type="PANTHER" id="PTHR35007">
    <property type="entry name" value="INTEGRAL MEMBRANE PROTEIN-RELATED"/>
    <property type="match status" value="1"/>
</dbReference>
<feature type="transmembrane region" description="Helical" evidence="1">
    <location>
        <begin position="199"/>
        <end position="215"/>
    </location>
</feature>
<dbReference type="Proteomes" id="UP000253034">
    <property type="component" value="Unassembled WGS sequence"/>
</dbReference>
<dbReference type="AlphaFoldDB" id="A0A369AQ68"/>
<keyword evidence="1" id="KW-0812">Transmembrane</keyword>